<name>A0AAW6YLV7_9STRE</name>
<dbReference type="AlphaFoldDB" id="A0AAW6YLV7"/>
<evidence type="ECO:0000313" key="2">
    <source>
        <dbReference type="Proteomes" id="UP001237917"/>
    </source>
</evidence>
<accession>A0AAW6YLV7</accession>
<organism evidence="1 2">
    <name type="scientific">Streptococcus pasteurianus</name>
    <dbReference type="NCBI Taxonomy" id="197614"/>
    <lineage>
        <taxon>Bacteria</taxon>
        <taxon>Bacillati</taxon>
        <taxon>Bacillota</taxon>
        <taxon>Bacilli</taxon>
        <taxon>Lactobacillales</taxon>
        <taxon>Streptococcaceae</taxon>
        <taxon>Streptococcus</taxon>
    </lineage>
</organism>
<sequence length="72" mass="7304">PTAAYSMGIGSILNSKNILLLAFGEEKAAAVKAMVEGPVTEEVPASALQKHPNVVVILDQAAASQLSGEADA</sequence>
<dbReference type="Proteomes" id="UP001237917">
    <property type="component" value="Unassembled WGS sequence"/>
</dbReference>
<keyword evidence="1" id="KW-0378">Hydrolase</keyword>
<dbReference type="EC" id="3.1.1.31" evidence="1"/>
<protein>
    <submittedName>
        <fullName evidence="1">6-phosphogluconolactonase</fullName>
        <ecNumber evidence="1">3.1.1.31</ecNumber>
    </submittedName>
</protein>
<dbReference type="PANTHER" id="PTHR42892">
    <property type="entry name" value="GLUCOSAMINE-6-PHOSPHATE DEAMINASE-LIKE PROTEIN BT_0258-RELATED"/>
    <property type="match status" value="1"/>
</dbReference>
<dbReference type="Gene3D" id="3.40.50.1360">
    <property type="match status" value="1"/>
</dbReference>
<proteinExistence type="predicted"/>
<comment type="caution">
    <text evidence="1">The sequence shown here is derived from an EMBL/GenBank/DDBJ whole genome shotgun (WGS) entry which is preliminary data.</text>
</comment>
<dbReference type="GO" id="GO:0017057">
    <property type="term" value="F:6-phosphogluconolactonase activity"/>
    <property type="evidence" value="ECO:0007669"/>
    <property type="project" value="UniProtKB-EC"/>
</dbReference>
<dbReference type="SUPFAM" id="SSF100950">
    <property type="entry name" value="NagB/RpiA/CoA transferase-like"/>
    <property type="match status" value="1"/>
</dbReference>
<evidence type="ECO:0000313" key="1">
    <source>
        <dbReference type="EMBL" id="MDK7294269.1"/>
    </source>
</evidence>
<dbReference type="InterPro" id="IPR037171">
    <property type="entry name" value="NagB/RpiA_transferase-like"/>
</dbReference>
<gene>
    <name evidence="1" type="ORF">QP487_12695</name>
</gene>
<dbReference type="PANTHER" id="PTHR42892:SF1">
    <property type="entry name" value="GLUCOSAMINE-6-PHOSPHATE ISOMERASE"/>
    <property type="match status" value="1"/>
</dbReference>
<feature type="non-terminal residue" evidence="1">
    <location>
        <position position="1"/>
    </location>
</feature>
<dbReference type="EMBL" id="JASOPU010000350">
    <property type="protein sequence ID" value="MDK7294269.1"/>
    <property type="molecule type" value="Genomic_DNA"/>
</dbReference>
<dbReference type="InterPro" id="IPR052960">
    <property type="entry name" value="GlcN6P_deaminase-like"/>
</dbReference>
<reference evidence="1" key="1">
    <citation type="submission" date="2023-05" db="EMBL/GenBank/DDBJ databases">
        <title>Cataloging the Phylogenetic Diversity of Human Bladder Bacteria.</title>
        <authorList>
            <person name="Du J."/>
        </authorList>
    </citation>
    <scope>NUCLEOTIDE SEQUENCE</scope>
    <source>
        <strain evidence="1">UMB0765</strain>
    </source>
</reference>